<proteinExistence type="predicted"/>
<evidence type="ECO:0000313" key="3">
    <source>
        <dbReference type="Proteomes" id="UP000240944"/>
    </source>
</evidence>
<accession>A0A2H4PF67</accession>
<sequence>MTSRIVNRVPLLRKPEQRTAPRAPALFTPEQLESIGNAAQQINESIARMRRATAPLKRKRIWK</sequence>
<gene>
    <name evidence="2" type="ORF">SEA_BENTHERDUNTHAT_95</name>
</gene>
<organism evidence="2 3">
    <name type="scientific">Gordonia phage BENtherdunthat</name>
    <dbReference type="NCBI Taxonomy" id="2047830"/>
    <lineage>
        <taxon>Viruses</taxon>
        <taxon>Duplodnaviria</taxon>
        <taxon>Heunggongvirae</taxon>
        <taxon>Uroviricota</taxon>
        <taxon>Caudoviricetes</taxon>
        <taxon>Langleyhallvirinae</taxon>
        <taxon>Getalongvirus</taxon>
        <taxon>Getalongvirus bentherdunthat</taxon>
    </lineage>
</organism>
<keyword evidence="3" id="KW-1185">Reference proteome</keyword>
<feature type="region of interest" description="Disordered" evidence="1">
    <location>
        <begin position="1"/>
        <end position="26"/>
    </location>
</feature>
<dbReference type="Proteomes" id="UP000240944">
    <property type="component" value="Segment"/>
</dbReference>
<evidence type="ECO:0000256" key="1">
    <source>
        <dbReference type="SAM" id="MobiDB-lite"/>
    </source>
</evidence>
<protein>
    <submittedName>
        <fullName evidence="2">Uncharacterized protein</fullName>
    </submittedName>
</protein>
<name>A0A2H4PF67_9CAUD</name>
<evidence type="ECO:0000313" key="2">
    <source>
        <dbReference type="EMBL" id="ATW60865.1"/>
    </source>
</evidence>
<reference evidence="3" key="1">
    <citation type="submission" date="2017-10" db="EMBL/GenBank/DDBJ databases">
        <authorList>
            <person name="Banno H."/>
            <person name="Chua N.-H."/>
        </authorList>
    </citation>
    <scope>NUCLEOTIDE SEQUENCE [LARGE SCALE GENOMIC DNA]</scope>
</reference>
<dbReference type="EMBL" id="MG099939">
    <property type="protein sequence ID" value="ATW60865.1"/>
    <property type="molecule type" value="Genomic_DNA"/>
</dbReference>